<dbReference type="Gene3D" id="1.10.510.10">
    <property type="entry name" value="Transferase(Phosphotransferase) domain 1"/>
    <property type="match status" value="1"/>
</dbReference>
<keyword evidence="2" id="KW-0808">Transferase</keyword>
<gene>
    <name evidence="2" type="ORF">N4J17_04315</name>
</gene>
<proteinExistence type="predicted"/>
<accession>A0ABZ2F7U6</accession>
<dbReference type="NCBIfam" id="NF041770">
    <property type="entry name" value="CFI_box_CTERM"/>
    <property type="match status" value="1"/>
</dbReference>
<feature type="compositionally biased region" description="Low complexity" evidence="1">
    <location>
        <begin position="440"/>
        <end position="453"/>
    </location>
</feature>
<feature type="compositionally biased region" description="Basic and acidic residues" evidence="1">
    <location>
        <begin position="454"/>
        <end position="464"/>
    </location>
</feature>
<dbReference type="SUPFAM" id="SSF56112">
    <property type="entry name" value="Protein kinase-like (PK-like)"/>
    <property type="match status" value="1"/>
</dbReference>
<evidence type="ECO:0000313" key="2">
    <source>
        <dbReference type="EMBL" id="WWF02844.1"/>
    </source>
</evidence>
<name>A0ABZ2F7U6_METCP</name>
<dbReference type="RefSeq" id="WP_198323097.1">
    <property type="nucleotide sequence ID" value="NZ_CP104311.1"/>
</dbReference>
<evidence type="ECO:0000256" key="1">
    <source>
        <dbReference type="SAM" id="MobiDB-lite"/>
    </source>
</evidence>
<dbReference type="Proteomes" id="UP001359308">
    <property type="component" value="Chromosome"/>
</dbReference>
<keyword evidence="2" id="KW-0418">Kinase</keyword>
<organism evidence="2 3">
    <name type="scientific">Methylococcus capsulatus</name>
    <dbReference type="NCBI Taxonomy" id="414"/>
    <lineage>
        <taxon>Bacteria</taxon>
        <taxon>Pseudomonadati</taxon>
        <taxon>Pseudomonadota</taxon>
        <taxon>Gammaproteobacteria</taxon>
        <taxon>Methylococcales</taxon>
        <taxon>Methylococcaceae</taxon>
        <taxon>Methylococcus</taxon>
    </lineage>
</organism>
<reference evidence="2 3" key="1">
    <citation type="submission" date="2022-09" db="EMBL/GenBank/DDBJ databases">
        <authorList>
            <person name="Giprobiosintez L."/>
        </authorList>
    </citation>
    <scope>NUCLEOTIDE SEQUENCE [LARGE SCALE GENOMIC DNA]</scope>
    <source>
        <strain evidence="3">VKPM-B-12549 (GBS-15)</strain>
    </source>
</reference>
<feature type="region of interest" description="Disordered" evidence="1">
    <location>
        <begin position="440"/>
        <end position="518"/>
    </location>
</feature>
<feature type="compositionally biased region" description="Polar residues" evidence="1">
    <location>
        <begin position="508"/>
        <end position="517"/>
    </location>
</feature>
<dbReference type="GO" id="GO:0016301">
    <property type="term" value="F:kinase activity"/>
    <property type="evidence" value="ECO:0007669"/>
    <property type="project" value="UniProtKB-KW"/>
</dbReference>
<dbReference type="InterPro" id="IPR011009">
    <property type="entry name" value="Kinase-like_dom_sf"/>
</dbReference>
<protein>
    <submittedName>
        <fullName evidence="2">Protein kinase family protein</fullName>
    </submittedName>
</protein>
<sequence>MTYPTLEQYNEAFQHPQLALADPDLKKGAIATTGLGLPLALCGGFALTYTVTTGGAKYAVRCFHKQSNALEKRYSAISNRLKSLRSPYFLDFEFQPQGVRVNGKTFPVVKMAWASGDTLGEFLEARYRSKSDLQQLISSLRALATYLEGQNIAHGDIQPGNVMVSNGGRSIQLIDYDGMFVDDLRSLGSAELGHRNFQHPRRTGSSWGPRLDRFSFIALNLALRVLDAHPDLWTKTQSDGDAILFKANDFADPSRSAIFSDLFGRPQFAEDAKNFAAICQASFDKIPTLEDFLGRKNIPQVVISVSPTAPVAPAQYMSAFPVLNATNYALCLRHVGDRVELIGRIVEVKQDKTRHGKPYVFINFGPWQGEIVKISIWSEGLRALTQRPDQGWIGKWVSVVGLMEPPYRSRKYKYSHLAISITQANQLHLITESEARFRLSGTSTRSVGSTSRSSNKEILDEIRGTTRTPSRATVPGRAPTTANQAVLQAMKGSQPAPAPRTHGRSPAYTHSSASGKSGTAKDNCFIATAVYGQDAPETNALRAWRDRALTPSLLGRVFVKCYYELSPRVVPLLQRSARLTAVVRATLDWLVHRIEQRK</sequence>
<keyword evidence="3" id="KW-1185">Reference proteome</keyword>
<dbReference type="EMBL" id="CP104311">
    <property type="protein sequence ID" value="WWF02844.1"/>
    <property type="molecule type" value="Genomic_DNA"/>
</dbReference>
<evidence type="ECO:0000313" key="3">
    <source>
        <dbReference type="Proteomes" id="UP001359308"/>
    </source>
</evidence>
<dbReference type="InterPro" id="IPR049886">
    <property type="entry name" value="CFI_box_CTERM_dom"/>
</dbReference>